<sequence>MRIVADDEDGDADFENCVALLLATGRSVLRQYFLFRGHKVNGRRTPHPATVVTREDRGDRFGARGEFPPVQRWRLENNGRCRPTTARWRRQPRLRVSASTHSFFCRRKSLGDYIWTSACHLSIPLLPP</sequence>
<reference evidence="1 2" key="1">
    <citation type="submission" date="2016-02" db="EMBL/GenBank/DDBJ databases">
        <title>Band-tailed pigeon sequencing and assembly.</title>
        <authorList>
            <person name="Soares A.E."/>
            <person name="Novak B.J."/>
            <person name="Rice E.S."/>
            <person name="O'Connell B."/>
            <person name="Chang D."/>
            <person name="Weber S."/>
            <person name="Shapiro B."/>
        </authorList>
    </citation>
    <scope>NUCLEOTIDE SEQUENCE [LARGE SCALE GENOMIC DNA]</scope>
    <source>
        <strain evidence="1">BTP2013</strain>
        <tissue evidence="1">Blood</tissue>
    </source>
</reference>
<evidence type="ECO:0000313" key="1">
    <source>
        <dbReference type="EMBL" id="OPJ69416.1"/>
    </source>
</evidence>
<name>A0A1V4JB36_PATFA</name>
<protein>
    <submittedName>
        <fullName evidence="1">Uncharacterized protein</fullName>
    </submittedName>
</protein>
<proteinExistence type="predicted"/>
<evidence type="ECO:0000313" key="2">
    <source>
        <dbReference type="Proteomes" id="UP000190648"/>
    </source>
</evidence>
<dbReference type="EMBL" id="LSYS01008075">
    <property type="protein sequence ID" value="OPJ69416.1"/>
    <property type="molecule type" value="Genomic_DNA"/>
</dbReference>
<accession>A0A1V4JB36</accession>
<organism evidence="1 2">
    <name type="scientific">Patagioenas fasciata monilis</name>
    <dbReference type="NCBI Taxonomy" id="372326"/>
    <lineage>
        <taxon>Eukaryota</taxon>
        <taxon>Metazoa</taxon>
        <taxon>Chordata</taxon>
        <taxon>Craniata</taxon>
        <taxon>Vertebrata</taxon>
        <taxon>Euteleostomi</taxon>
        <taxon>Archelosauria</taxon>
        <taxon>Archosauria</taxon>
        <taxon>Dinosauria</taxon>
        <taxon>Saurischia</taxon>
        <taxon>Theropoda</taxon>
        <taxon>Coelurosauria</taxon>
        <taxon>Aves</taxon>
        <taxon>Neognathae</taxon>
        <taxon>Neoaves</taxon>
        <taxon>Columbimorphae</taxon>
        <taxon>Columbiformes</taxon>
        <taxon>Columbidae</taxon>
        <taxon>Patagioenas</taxon>
    </lineage>
</organism>
<dbReference type="AlphaFoldDB" id="A0A1V4JB36"/>
<gene>
    <name evidence="1" type="ORF">AV530_012475</name>
</gene>
<keyword evidence="2" id="KW-1185">Reference proteome</keyword>
<comment type="caution">
    <text evidence="1">The sequence shown here is derived from an EMBL/GenBank/DDBJ whole genome shotgun (WGS) entry which is preliminary data.</text>
</comment>
<dbReference type="Proteomes" id="UP000190648">
    <property type="component" value="Unassembled WGS sequence"/>
</dbReference>